<feature type="domain" description="PapC-like C-terminal" evidence="1">
    <location>
        <begin position="247"/>
        <end position="307"/>
    </location>
</feature>
<evidence type="ECO:0000313" key="3">
    <source>
        <dbReference type="Proteomes" id="UP000036959"/>
    </source>
</evidence>
<sequence>MGSVPASVSATYVGVDDPYSGRSRIGSLAYSSTIASRVSMAASVYHDFGGTRNTGVFVALSMPFGGNMNASVSGGFDQHSPMVNASLSRTPDYEGGFGWQLQGGRQDTNTIGLGQATYRSRYGDLIGSVYQNRGRTSTELDGSGSLVFMAGDVLAGRRIDDAFAVVDTNGVPNVPVLHENRLIGTTNSAGHLLVPNLLAYDANHLSIDPLRLPATMSISSTNLNVSPQARAGVLARFSIASFSGAQLKLVDEKGRPLAPGARAIVSETGKQYVIGYDGLTFIDDLKPKNHLLAQWNTAEGRRACELDVPFAPTADHALDTLGPFVCKAVTR</sequence>
<dbReference type="RefSeq" id="WP_050452089.1">
    <property type="nucleotide sequence ID" value="NZ_LFJJ01000008.1"/>
</dbReference>
<dbReference type="PANTHER" id="PTHR30451:SF5">
    <property type="entry name" value="SLR0019 PROTEIN"/>
    <property type="match status" value="1"/>
</dbReference>
<keyword evidence="3" id="KW-1185">Reference proteome</keyword>
<dbReference type="Pfam" id="PF00577">
    <property type="entry name" value="Usher"/>
    <property type="match status" value="1"/>
</dbReference>
<dbReference type="Pfam" id="PF13953">
    <property type="entry name" value="PapC_C"/>
    <property type="match status" value="1"/>
</dbReference>
<dbReference type="Proteomes" id="UP000036959">
    <property type="component" value="Unassembled WGS sequence"/>
</dbReference>
<dbReference type="GO" id="GO:0009297">
    <property type="term" value="P:pilus assembly"/>
    <property type="evidence" value="ECO:0007669"/>
    <property type="project" value="InterPro"/>
</dbReference>
<dbReference type="PANTHER" id="PTHR30451">
    <property type="entry name" value="OUTER MEMBRANE USHER PROTEIN"/>
    <property type="match status" value="1"/>
</dbReference>
<evidence type="ECO:0000259" key="1">
    <source>
        <dbReference type="Pfam" id="PF13953"/>
    </source>
</evidence>
<gene>
    <name evidence="2" type="ORF">BVER_01434c</name>
</gene>
<dbReference type="EMBL" id="LFJJ01000008">
    <property type="protein sequence ID" value="KND61953.1"/>
    <property type="molecule type" value="Genomic_DNA"/>
</dbReference>
<dbReference type="GO" id="GO:0009279">
    <property type="term" value="C:cell outer membrane"/>
    <property type="evidence" value="ECO:0007669"/>
    <property type="project" value="TreeGrafter"/>
</dbReference>
<dbReference type="PATRIC" id="fig|242163.4.peg.6458"/>
<dbReference type="AlphaFoldDB" id="A0A0L0MI09"/>
<reference evidence="3" key="1">
    <citation type="submission" date="2015-06" db="EMBL/GenBank/DDBJ databases">
        <title>Comparative genomics of Burkholderia leaf nodule symbionts.</title>
        <authorList>
            <person name="Carlier A."/>
            <person name="Eberl L."/>
            <person name="Pinto-Carbo M."/>
        </authorList>
    </citation>
    <scope>NUCLEOTIDE SEQUENCE [LARGE SCALE GENOMIC DNA]</scope>
    <source>
        <strain evidence="3">UZHbot4</strain>
    </source>
</reference>
<dbReference type="InterPro" id="IPR025949">
    <property type="entry name" value="PapC-like_C"/>
</dbReference>
<organism evidence="2 3">
    <name type="scientific">Candidatus Burkholderia verschuerenii</name>
    <dbReference type="NCBI Taxonomy" id="242163"/>
    <lineage>
        <taxon>Bacteria</taxon>
        <taxon>Pseudomonadati</taxon>
        <taxon>Pseudomonadota</taxon>
        <taxon>Betaproteobacteria</taxon>
        <taxon>Burkholderiales</taxon>
        <taxon>Burkholderiaceae</taxon>
        <taxon>Burkholderia</taxon>
    </lineage>
</organism>
<dbReference type="InterPro" id="IPR042186">
    <property type="entry name" value="FimD_plug_dom"/>
</dbReference>
<protein>
    <submittedName>
        <fullName evidence="2">Sigma-fimbriae usher protein</fullName>
    </submittedName>
</protein>
<proteinExistence type="predicted"/>
<dbReference type="Gene3D" id="2.60.40.2610">
    <property type="entry name" value="Outer membrane usher protein FimD, plug domain"/>
    <property type="match status" value="1"/>
</dbReference>
<comment type="caution">
    <text evidence="2">The sequence shown here is derived from an EMBL/GenBank/DDBJ whole genome shotgun (WGS) entry which is preliminary data.</text>
</comment>
<evidence type="ECO:0000313" key="2">
    <source>
        <dbReference type="EMBL" id="KND61953.1"/>
    </source>
</evidence>
<dbReference type="GO" id="GO:0015473">
    <property type="term" value="F:fimbrial usher porin activity"/>
    <property type="evidence" value="ECO:0007669"/>
    <property type="project" value="InterPro"/>
</dbReference>
<name>A0A0L0MI09_9BURK</name>
<accession>A0A0L0MI09</accession>
<dbReference type="InterPro" id="IPR000015">
    <property type="entry name" value="Fimb_usher"/>
</dbReference>